<dbReference type="Proteomes" id="UP000029453">
    <property type="component" value="Unassembled WGS sequence"/>
</dbReference>
<dbReference type="AlphaFoldDB" id="M9L826"/>
<dbReference type="EMBL" id="BALG01000025">
    <property type="protein sequence ID" value="GAC41227.1"/>
    <property type="molecule type" value="Genomic_DNA"/>
</dbReference>
<reference evidence="1 2" key="1">
    <citation type="submission" date="2012-10" db="EMBL/GenBank/DDBJ databases">
        <title>Draft Genome Sequence of Paenibacillus popilliae ATCC 14706T.</title>
        <authorList>
            <person name="Iiyama K."/>
            <person name="Mori K."/>
            <person name="Mon H."/>
            <person name="Chieda Y."/>
            <person name="Lee J.M."/>
            <person name="Kusakabe T."/>
            <person name="Tashiro K."/>
            <person name="Asano S."/>
            <person name="Yasunaga-Aoki C."/>
            <person name="Shimizu S."/>
        </authorList>
    </citation>
    <scope>NUCLEOTIDE SEQUENCE [LARGE SCALE GENOMIC DNA]</scope>
    <source>
        <strain evidence="1 2">ATCC 14706</strain>
    </source>
</reference>
<dbReference type="InterPro" id="IPR038242">
    <property type="entry name" value="Cmr2_N"/>
</dbReference>
<proteinExistence type="predicted"/>
<name>M9L826_PAEPP</name>
<evidence type="ECO:0000313" key="1">
    <source>
        <dbReference type="EMBL" id="GAC41227.1"/>
    </source>
</evidence>
<gene>
    <name evidence="1" type="ORF">PPOP_0577</name>
</gene>
<comment type="caution">
    <text evidence="1">The sequence shown here is derived from an EMBL/GenBank/DDBJ whole genome shotgun (WGS) entry which is preliminary data.</text>
</comment>
<dbReference type="Gene3D" id="3.30.70.2220">
    <property type="entry name" value="CRISPR-Cas system, Cmr2 subunit, D1 domain, cysteine cluster"/>
    <property type="match status" value="1"/>
</dbReference>
<evidence type="ECO:0000313" key="2">
    <source>
        <dbReference type="Proteomes" id="UP000029453"/>
    </source>
</evidence>
<protein>
    <submittedName>
        <fullName evidence="1">VirB4 component</fullName>
    </submittedName>
</protein>
<sequence>MYAGSFLLSYLLSGAIEELDRQSEDVEIMFPSRYKDTNIPNRLVAVVKGYGPAEQEKLGRTLARYVQDHFIQICKAVFRRSGVTPNRWAIEQVERFLEVYWVFAPLERYESSYKQLIQNINSIKRLRGFTQSNEFYGRKCAIYPEYNPVFVKRTREGKFPNYVVPDHAVDVSRVPACMYALNPGEGLSAIVFVKRMLHLLNEPEAGEKAALKGYQLNMSSVLDQSLLCSR</sequence>
<keyword evidence="2" id="KW-1185">Reference proteome</keyword>
<organism evidence="1 2">
    <name type="scientific">Paenibacillus popilliae ATCC 14706</name>
    <dbReference type="NCBI Taxonomy" id="1212764"/>
    <lineage>
        <taxon>Bacteria</taxon>
        <taxon>Bacillati</taxon>
        <taxon>Bacillota</taxon>
        <taxon>Bacilli</taxon>
        <taxon>Bacillales</taxon>
        <taxon>Paenibacillaceae</taxon>
        <taxon>Paenibacillus</taxon>
    </lineage>
</organism>
<accession>M9L826</accession>